<protein>
    <submittedName>
        <fullName evidence="2">Uncharacterized protein</fullName>
    </submittedName>
</protein>
<reference evidence="2" key="1">
    <citation type="submission" date="2022-10" db="EMBL/GenBank/DDBJ databases">
        <title>Culturing micro-colonial fungi from biological soil crusts in the Mojave desert and describing Neophaeococcomyces mojavensis, and introducing the new genera and species Taxawa tesnikishii.</title>
        <authorList>
            <person name="Kurbessoian T."/>
            <person name="Stajich J.E."/>
        </authorList>
    </citation>
    <scope>NUCLEOTIDE SEQUENCE</scope>
    <source>
        <strain evidence="2">TK_35</strain>
    </source>
</reference>
<dbReference type="AlphaFoldDB" id="A0AA39CYR0"/>
<feature type="region of interest" description="Disordered" evidence="1">
    <location>
        <begin position="43"/>
        <end position="69"/>
    </location>
</feature>
<evidence type="ECO:0000313" key="3">
    <source>
        <dbReference type="Proteomes" id="UP001172681"/>
    </source>
</evidence>
<dbReference type="Proteomes" id="UP001172681">
    <property type="component" value="Unassembled WGS sequence"/>
</dbReference>
<evidence type="ECO:0000256" key="1">
    <source>
        <dbReference type="SAM" id="MobiDB-lite"/>
    </source>
</evidence>
<name>A0AA39CYR0_9EURO</name>
<gene>
    <name evidence="2" type="ORF">H2204_006580</name>
</gene>
<proteinExistence type="predicted"/>
<keyword evidence="3" id="KW-1185">Reference proteome</keyword>
<sequence length="189" mass="21210">MDNRVTISESELSSLYERYPEIKFEINEEPLVACSQFSSPCSNDTDGDTSQLSAEAESTPCTTPSHRGSHLSDCHDGDAILDFLDSVRRANLPDSCRNGFSNLTKLVDNLSHLFPSSTDQHFEIPDGLDNQEILLHSEALLEQLQQVNLNVEEQVNSIAFVRGLAPFQVNPTEQDLWTNYRQKVQLIVQ</sequence>
<accession>A0AA39CYR0</accession>
<dbReference type="EMBL" id="JAPDRN010000041">
    <property type="protein sequence ID" value="KAJ9634032.1"/>
    <property type="molecule type" value="Genomic_DNA"/>
</dbReference>
<organism evidence="2 3">
    <name type="scientific">Knufia peltigerae</name>
    <dbReference type="NCBI Taxonomy" id="1002370"/>
    <lineage>
        <taxon>Eukaryota</taxon>
        <taxon>Fungi</taxon>
        <taxon>Dikarya</taxon>
        <taxon>Ascomycota</taxon>
        <taxon>Pezizomycotina</taxon>
        <taxon>Eurotiomycetes</taxon>
        <taxon>Chaetothyriomycetidae</taxon>
        <taxon>Chaetothyriales</taxon>
        <taxon>Trichomeriaceae</taxon>
        <taxon>Knufia</taxon>
    </lineage>
</organism>
<comment type="caution">
    <text evidence="2">The sequence shown here is derived from an EMBL/GenBank/DDBJ whole genome shotgun (WGS) entry which is preliminary data.</text>
</comment>
<evidence type="ECO:0000313" key="2">
    <source>
        <dbReference type="EMBL" id="KAJ9634032.1"/>
    </source>
</evidence>
<feature type="compositionally biased region" description="Polar residues" evidence="1">
    <location>
        <begin position="43"/>
        <end position="53"/>
    </location>
</feature>